<evidence type="ECO:0000259" key="1">
    <source>
        <dbReference type="Pfam" id="PF13320"/>
    </source>
</evidence>
<gene>
    <name evidence="2" type="ORF">P4I72_22920</name>
</gene>
<comment type="caution">
    <text evidence="2">The sequence shown here is derived from an EMBL/GenBank/DDBJ whole genome shotgun (WGS) entry which is preliminary data.</text>
</comment>
<proteinExistence type="predicted"/>
<dbReference type="Proteomes" id="UP001338137">
    <property type="component" value="Unassembled WGS sequence"/>
</dbReference>
<protein>
    <submittedName>
        <fullName evidence="2">DUF4091 domain-containing protein</fullName>
    </submittedName>
</protein>
<dbReference type="EMBL" id="JARLKY010000059">
    <property type="protein sequence ID" value="MEC0229988.1"/>
    <property type="molecule type" value="Genomic_DNA"/>
</dbReference>
<reference evidence="2 3" key="1">
    <citation type="submission" date="2023-03" db="EMBL/GenBank/DDBJ databases">
        <title>Bacillus Genome Sequencing.</title>
        <authorList>
            <person name="Dunlap C."/>
        </authorList>
    </citation>
    <scope>NUCLEOTIDE SEQUENCE [LARGE SCALE GENOMIC DNA]</scope>
    <source>
        <strain evidence="2 3">BD-533</strain>
    </source>
</reference>
<dbReference type="Pfam" id="PF13320">
    <property type="entry name" value="GH123_cat"/>
    <property type="match status" value="1"/>
</dbReference>
<keyword evidence="3" id="KW-1185">Reference proteome</keyword>
<name>A0ABU6G737_9BACL</name>
<evidence type="ECO:0000313" key="3">
    <source>
        <dbReference type="Proteomes" id="UP001338137"/>
    </source>
</evidence>
<accession>A0ABU6G737</accession>
<evidence type="ECO:0000313" key="2">
    <source>
        <dbReference type="EMBL" id="MEC0229988.1"/>
    </source>
</evidence>
<feature type="domain" description="Glycoside hydrolase 123 catalytic" evidence="1">
    <location>
        <begin position="170"/>
        <end position="500"/>
    </location>
</feature>
<sequence length="550" mass="63105">MKDEHKFETRLLSSLSKVFPDENLTDSPFANGSILRNETFSFQLAFRSEKLLKQVKVHITVDSSLKAAVRSVGVVPSELPVYPDHDEHIIRSTPGLYPDPLYPITEEGLTAFPGQWRSVWITIDSKGQPGHYPIGIKLESETGLTLGEEQFELEVLARSLPDQTLIHTEWFHVDCLASHYKEEIFSERHWELIRSYVQTAVNNGMNMLLTPLFTPPLDTQVGGERPTVQLVDVEVIESDTYAFAFDKLNRWVDMCNEEGVAYFEFSHLFTQWGAQHAPKVVALANGEMTPIFGWQTEASSDEYRSFLQQFLPALREWIKIKGIGDRSYFHISDEPSLDQLESYRKASEMVGSLLSDFPIIDALSNYDFYVNGLVKTPIAATDHLDKFLEHEVNPLWAYYCCAQYKEVANRFFSMPSARNRILGIQLYKYQITGFLHWGYNFWYSQYARKEIDPYRTTDAEAAFPSGDAFIVYPGEHGPIESIRLKVMQEALQDLRALQLLESLIGRERVINGLEEGLDDPITFKCYPREADWLLTKRAWINQTIHSYSSS</sequence>
<dbReference type="RefSeq" id="WP_326074045.1">
    <property type="nucleotide sequence ID" value="NZ_JARLKY010000059.1"/>
</dbReference>
<organism evidence="2 3">
    <name type="scientific">Paenibacillus alba</name>
    <dbReference type="NCBI Taxonomy" id="1197127"/>
    <lineage>
        <taxon>Bacteria</taxon>
        <taxon>Bacillati</taxon>
        <taxon>Bacillota</taxon>
        <taxon>Bacilli</taxon>
        <taxon>Bacillales</taxon>
        <taxon>Paenibacillaceae</taxon>
        <taxon>Paenibacillus</taxon>
    </lineage>
</organism>
<dbReference type="InterPro" id="IPR025150">
    <property type="entry name" value="GH123_cat"/>
</dbReference>